<sequence>MKISTKARYGLRALVDLAIHSGGEQVALQHIAKRQELSIHYLEQVFSLLKKTGVVKSVKGAQGGYILAKAPCAITIGDILRAIEGEMAIVEEENFLDAATPIQRNMQQCIQQNVWDKVTESVCNVIDHMTLEDLMKDYELLTMNESLMYYI</sequence>
<protein>
    <submittedName>
        <fullName evidence="1">Rrf2 family transcriptional regulator</fullName>
    </submittedName>
</protein>
<keyword evidence="2" id="KW-1185">Reference proteome</keyword>
<dbReference type="Proteomes" id="UP000224460">
    <property type="component" value="Unassembled WGS sequence"/>
</dbReference>
<name>A0AC61DHN3_9FIRM</name>
<gene>
    <name evidence="1" type="ORF">CS063_02175</name>
</gene>
<accession>A0AC61DHN3</accession>
<comment type="caution">
    <text evidence="1">The sequence shown here is derived from an EMBL/GenBank/DDBJ whole genome shotgun (WGS) entry which is preliminary data.</text>
</comment>
<evidence type="ECO:0000313" key="2">
    <source>
        <dbReference type="Proteomes" id="UP000224460"/>
    </source>
</evidence>
<dbReference type="EMBL" id="PEDL01000001">
    <property type="protein sequence ID" value="PHV72305.1"/>
    <property type="molecule type" value="Genomic_DNA"/>
</dbReference>
<proteinExistence type="predicted"/>
<organism evidence="1 2">
    <name type="scientific">Sporanaerobium hydrogeniformans</name>
    <dbReference type="NCBI Taxonomy" id="3072179"/>
    <lineage>
        <taxon>Bacteria</taxon>
        <taxon>Bacillati</taxon>
        <taxon>Bacillota</taxon>
        <taxon>Clostridia</taxon>
        <taxon>Lachnospirales</taxon>
        <taxon>Lachnospiraceae</taxon>
        <taxon>Sporanaerobium</taxon>
    </lineage>
</organism>
<reference evidence="1" key="1">
    <citation type="submission" date="2017-10" db="EMBL/GenBank/DDBJ databases">
        <title>Genome sequence of cellulolytic Lachnospiraceae bacterium XHS1971 isolated from hotspring sediment.</title>
        <authorList>
            <person name="Vasudevan G."/>
            <person name="Joshi A.J."/>
            <person name="Hivarkar S."/>
            <person name="Lanjekar V.B."/>
            <person name="Dhakephalkar P.K."/>
            <person name="Dagar S."/>
        </authorList>
    </citation>
    <scope>NUCLEOTIDE SEQUENCE</scope>
    <source>
        <strain evidence="1">XHS1971</strain>
    </source>
</reference>
<evidence type="ECO:0000313" key="1">
    <source>
        <dbReference type="EMBL" id="PHV72305.1"/>
    </source>
</evidence>